<dbReference type="Gene3D" id="1.10.287.1060">
    <property type="entry name" value="ESAT-6-like"/>
    <property type="match status" value="1"/>
</dbReference>
<dbReference type="SUPFAM" id="SSF140453">
    <property type="entry name" value="EsxAB dimer-like"/>
    <property type="match status" value="1"/>
</dbReference>
<evidence type="ECO:0008006" key="4">
    <source>
        <dbReference type="Google" id="ProtNLM"/>
    </source>
</evidence>
<feature type="region of interest" description="Disordered" evidence="1">
    <location>
        <begin position="77"/>
        <end position="100"/>
    </location>
</feature>
<dbReference type="EMBL" id="CP097218">
    <property type="protein sequence ID" value="UQN30932.1"/>
    <property type="molecule type" value="Genomic_DNA"/>
</dbReference>
<dbReference type="InterPro" id="IPR036689">
    <property type="entry name" value="ESAT-6-like_sf"/>
</dbReference>
<protein>
    <recommendedName>
        <fullName evidence="4">WXG100 family type VII secretion target</fullName>
    </recommendedName>
</protein>
<gene>
    <name evidence="2" type="ORF">M4486_06450</name>
</gene>
<proteinExistence type="predicted"/>
<evidence type="ECO:0000256" key="1">
    <source>
        <dbReference type="SAM" id="MobiDB-lite"/>
    </source>
</evidence>
<evidence type="ECO:0000313" key="3">
    <source>
        <dbReference type="Proteomes" id="UP001055868"/>
    </source>
</evidence>
<dbReference type="RefSeq" id="WP_249480329.1">
    <property type="nucleotide sequence ID" value="NZ_CP097218.1"/>
</dbReference>
<organism evidence="2 3">
    <name type="scientific">Brachybacterium kimchii</name>
    <dbReference type="NCBI Taxonomy" id="2942909"/>
    <lineage>
        <taxon>Bacteria</taxon>
        <taxon>Bacillati</taxon>
        <taxon>Actinomycetota</taxon>
        <taxon>Actinomycetes</taxon>
        <taxon>Micrococcales</taxon>
        <taxon>Dermabacteraceae</taxon>
        <taxon>Brachybacterium</taxon>
    </lineage>
</organism>
<dbReference type="Proteomes" id="UP001055868">
    <property type="component" value="Chromosome"/>
</dbReference>
<feature type="compositionally biased region" description="Basic and acidic residues" evidence="1">
    <location>
        <begin position="77"/>
        <end position="86"/>
    </location>
</feature>
<reference evidence="2" key="1">
    <citation type="submission" date="2022-05" db="EMBL/GenBank/DDBJ databases">
        <title>Genomic analysis of Brachybacterium sp. CBA3104.</title>
        <authorList>
            <person name="Roh S.W."/>
            <person name="Kim Y.B."/>
            <person name="Kim Y."/>
        </authorList>
    </citation>
    <scope>NUCLEOTIDE SEQUENCE</scope>
    <source>
        <strain evidence="2">CBA3104</strain>
    </source>
</reference>
<sequence length="406" mass="43188">MTSFWGANTELLRDFASTVSDRAGDLGRIRADIGGTVATAAWEGPDAESFRSDWVRTSSTMGQVEEKLRARSEELIRHADEQDRASSPDGDGTGDGAESSQPWWKRVMDFGRGLWDRLPITALTTLYTGAKLVFQQMKNLKELSAAWRAYRAGNQQLWKDFVYGKTVGKVFSSLWSWTKKGLGLVTGGLSDKVLKVLESGVGKSVLGRIFSGTSQFFKNVGEASKAIYETGRTIEEVTSEFGKWATRFGKFANVVGKAVPGLDILTGGFGLVSAIKDGDTYGAIANGLVTAGGVVEAIGLACDGTVFGAPVGVVLNIVGGVLVVGGLGMELGRDIYRNWDKITTGVKDSASWVKDRGADAVDAAKDGYRAVSSKAHEVADDIGNGAKSTIDHVSSGVGKAMDWAFG</sequence>
<keyword evidence="3" id="KW-1185">Reference proteome</keyword>
<name>A0ABY4N8P9_9MICO</name>
<accession>A0ABY4N8P9</accession>
<evidence type="ECO:0000313" key="2">
    <source>
        <dbReference type="EMBL" id="UQN30932.1"/>
    </source>
</evidence>